<keyword evidence="2" id="KW-1185">Reference proteome</keyword>
<dbReference type="EMBL" id="OX465084">
    <property type="protein sequence ID" value="CAI9296349.1"/>
    <property type="molecule type" value="Genomic_DNA"/>
</dbReference>
<evidence type="ECO:0000313" key="2">
    <source>
        <dbReference type="Proteomes" id="UP001177003"/>
    </source>
</evidence>
<organism evidence="1 2">
    <name type="scientific">Lactuca saligna</name>
    <name type="common">Willowleaf lettuce</name>
    <dbReference type="NCBI Taxonomy" id="75948"/>
    <lineage>
        <taxon>Eukaryota</taxon>
        <taxon>Viridiplantae</taxon>
        <taxon>Streptophyta</taxon>
        <taxon>Embryophyta</taxon>
        <taxon>Tracheophyta</taxon>
        <taxon>Spermatophyta</taxon>
        <taxon>Magnoliopsida</taxon>
        <taxon>eudicotyledons</taxon>
        <taxon>Gunneridae</taxon>
        <taxon>Pentapetalae</taxon>
        <taxon>asterids</taxon>
        <taxon>campanulids</taxon>
        <taxon>Asterales</taxon>
        <taxon>Asteraceae</taxon>
        <taxon>Cichorioideae</taxon>
        <taxon>Cichorieae</taxon>
        <taxon>Lactucinae</taxon>
        <taxon>Lactuca</taxon>
    </lineage>
</organism>
<name>A0AA36EHK0_LACSI</name>
<dbReference type="Proteomes" id="UP001177003">
    <property type="component" value="Chromosome 8"/>
</dbReference>
<sequence>MNNLYRSTALHSSFSCNMIRCSVIERRARFKLLHKIARDGNQYIVLRISNIQKTSYQISTYEDLHCLREATKKKYYRESNKKQDIKNKFSCRSTFEDVDNGTLDLNVIPNEEMLLSVANAFHWKSVAKIFPSVIGY</sequence>
<accession>A0AA36EHK0</accession>
<reference evidence="1" key="1">
    <citation type="submission" date="2023-04" db="EMBL/GenBank/DDBJ databases">
        <authorList>
            <person name="Vijverberg K."/>
            <person name="Xiong W."/>
            <person name="Schranz E."/>
        </authorList>
    </citation>
    <scope>NUCLEOTIDE SEQUENCE</scope>
</reference>
<dbReference type="AlphaFoldDB" id="A0AA36EHK0"/>
<protein>
    <submittedName>
        <fullName evidence="1">Uncharacterized protein</fullName>
    </submittedName>
</protein>
<proteinExistence type="predicted"/>
<evidence type="ECO:0000313" key="1">
    <source>
        <dbReference type="EMBL" id="CAI9296349.1"/>
    </source>
</evidence>
<gene>
    <name evidence="1" type="ORF">LSALG_LOCUS35222</name>
</gene>